<reference evidence="10" key="1">
    <citation type="journal article" date="2020" name="mSystems">
        <title>Genome- and Community-Level Interaction Insights into Carbon Utilization and Element Cycling Functions of Hydrothermarchaeota in Hydrothermal Sediment.</title>
        <authorList>
            <person name="Zhou Z."/>
            <person name="Liu Y."/>
            <person name="Xu W."/>
            <person name="Pan J."/>
            <person name="Luo Z.H."/>
            <person name="Li M."/>
        </authorList>
    </citation>
    <scope>NUCLEOTIDE SEQUENCE [LARGE SCALE GENOMIC DNA]</scope>
    <source>
        <strain evidence="10">SpSt-757</strain>
    </source>
</reference>
<keyword evidence="5 10" id="KW-0269">Exonuclease</keyword>
<sequence>MDKKWRLAKPAPKKFIEEFPEFHPVILQLLYNRGITSEKEIEKFMNPDWERDLYDPFLMKGMQEAVRRIKKAINHKEKVAIFGHFDVDGVTSCALLYFVLKKLGLSPSVYIPDRAESYGLNPGAIKEFLKEKIDLIVTVDIGISSAKEIELANRLKMDVIVCDHHKVPKTLPKAKAILNPNQKGCPYPFKELAGVGVVFKLAQAIANNQQSTVNSQQLKWLTDLVALGTICDVVPLISENRLFAKFGLIVLNKTKNLGLQKLYQVSKVKPGSIDVYTSSFILGPRLNAPGRMDHANVSFYLLTTPFAQRAEELAEILDKHNRERQRILEKAIDEAKQEVEERGLFKKKLIMLGKEDWPSGIIGLIAGRLVNEYSRPAFVLQIGKEKSKGSGRSIDAFHMTEALELVSHHLLQFGGHKKAAGFSVLTEKIDELTKELVELAEKKLTSEDITPVLDIDAKIDISSINWDFWEALEKFEPTGYGNEKPVFCAEKVKIESVKTVGKQAQHLKMKIGGFDAIYFDGSKTDLKIEAADFIDIAFQLGVDEWNSQRRLQLKIIDMKKSK</sequence>
<proteinExistence type="inferred from homology"/>
<evidence type="ECO:0000256" key="4">
    <source>
        <dbReference type="ARBA" id="ARBA00022801"/>
    </source>
</evidence>
<keyword evidence="4" id="KW-0378">Hydrolase</keyword>
<dbReference type="PANTHER" id="PTHR30255">
    <property type="entry name" value="SINGLE-STRANDED-DNA-SPECIFIC EXONUCLEASE RECJ"/>
    <property type="match status" value="1"/>
</dbReference>
<protein>
    <recommendedName>
        <fullName evidence="2">Single-stranded-DNA-specific exonuclease RecJ</fullName>
    </recommendedName>
</protein>
<dbReference type="NCBIfam" id="TIGR00644">
    <property type="entry name" value="recJ"/>
    <property type="match status" value="1"/>
</dbReference>
<comment type="similarity">
    <text evidence="1">Belongs to the RecJ family.</text>
</comment>
<feature type="domain" description="DDH" evidence="7">
    <location>
        <begin position="78"/>
        <end position="229"/>
    </location>
</feature>
<dbReference type="Gene3D" id="3.90.1640.30">
    <property type="match status" value="1"/>
</dbReference>
<evidence type="ECO:0000259" key="9">
    <source>
        <dbReference type="Pfam" id="PF17768"/>
    </source>
</evidence>
<organism evidence="10">
    <name type="scientific">candidate division CPR3 bacterium</name>
    <dbReference type="NCBI Taxonomy" id="2268181"/>
    <lineage>
        <taxon>Bacteria</taxon>
        <taxon>Bacteria division CPR3</taxon>
    </lineage>
</organism>
<dbReference type="GO" id="GO:0003676">
    <property type="term" value="F:nucleic acid binding"/>
    <property type="evidence" value="ECO:0007669"/>
    <property type="project" value="InterPro"/>
</dbReference>
<comment type="caution">
    <text evidence="10">The sequence shown here is derived from an EMBL/GenBank/DDBJ whole genome shotgun (WGS) entry which is preliminary data.</text>
</comment>
<dbReference type="GO" id="GO:0008409">
    <property type="term" value="F:5'-3' exonuclease activity"/>
    <property type="evidence" value="ECO:0007669"/>
    <property type="project" value="InterPro"/>
</dbReference>
<evidence type="ECO:0000259" key="7">
    <source>
        <dbReference type="Pfam" id="PF01368"/>
    </source>
</evidence>
<dbReference type="GO" id="GO:0006281">
    <property type="term" value="P:DNA repair"/>
    <property type="evidence" value="ECO:0007669"/>
    <property type="project" value="InterPro"/>
</dbReference>
<evidence type="ECO:0000256" key="6">
    <source>
        <dbReference type="SAM" id="Coils"/>
    </source>
</evidence>
<dbReference type="InterPro" id="IPR051673">
    <property type="entry name" value="SSDNA_exonuclease_RecJ"/>
</dbReference>
<evidence type="ECO:0000259" key="8">
    <source>
        <dbReference type="Pfam" id="PF02272"/>
    </source>
</evidence>
<dbReference type="PANTHER" id="PTHR30255:SF2">
    <property type="entry name" value="SINGLE-STRANDED-DNA-SPECIFIC EXONUCLEASE RECJ"/>
    <property type="match status" value="1"/>
</dbReference>
<dbReference type="Pfam" id="PF01368">
    <property type="entry name" value="DHH"/>
    <property type="match status" value="1"/>
</dbReference>
<dbReference type="Pfam" id="PF17768">
    <property type="entry name" value="RecJ_OB"/>
    <property type="match status" value="1"/>
</dbReference>
<gene>
    <name evidence="10" type="primary">recJ</name>
    <name evidence="10" type="ORF">ENV41_02880</name>
</gene>
<evidence type="ECO:0000313" key="10">
    <source>
        <dbReference type="EMBL" id="HFZ09058.1"/>
    </source>
</evidence>
<keyword evidence="3" id="KW-0540">Nuclease</keyword>
<evidence type="ECO:0000256" key="1">
    <source>
        <dbReference type="ARBA" id="ARBA00005915"/>
    </source>
</evidence>
<dbReference type="Pfam" id="PF02272">
    <property type="entry name" value="DHHA1"/>
    <property type="match status" value="1"/>
</dbReference>
<feature type="coiled-coil region" evidence="6">
    <location>
        <begin position="422"/>
        <end position="449"/>
    </location>
</feature>
<feature type="domain" description="RecJ OB" evidence="9">
    <location>
        <begin position="455"/>
        <end position="557"/>
    </location>
</feature>
<dbReference type="EMBL" id="DTGG01000091">
    <property type="protein sequence ID" value="HFZ09058.1"/>
    <property type="molecule type" value="Genomic_DNA"/>
</dbReference>
<name>A0A7V3N576_UNCC3</name>
<evidence type="ECO:0000256" key="3">
    <source>
        <dbReference type="ARBA" id="ARBA00022722"/>
    </source>
</evidence>
<evidence type="ECO:0000256" key="5">
    <source>
        <dbReference type="ARBA" id="ARBA00022839"/>
    </source>
</evidence>
<dbReference type="GO" id="GO:0006310">
    <property type="term" value="P:DNA recombination"/>
    <property type="evidence" value="ECO:0007669"/>
    <property type="project" value="InterPro"/>
</dbReference>
<accession>A0A7V3N576</accession>
<dbReference type="AlphaFoldDB" id="A0A7V3N576"/>
<feature type="domain" description="DHHA1" evidence="8">
    <location>
        <begin position="349"/>
        <end position="441"/>
    </location>
</feature>
<dbReference type="InterPro" id="IPR038763">
    <property type="entry name" value="DHH_sf"/>
</dbReference>
<dbReference type="InterPro" id="IPR041122">
    <property type="entry name" value="RecJ_OB"/>
</dbReference>
<dbReference type="SUPFAM" id="SSF64182">
    <property type="entry name" value="DHH phosphoesterases"/>
    <property type="match status" value="1"/>
</dbReference>
<dbReference type="Gene3D" id="2.40.50.460">
    <property type="match status" value="1"/>
</dbReference>
<dbReference type="InterPro" id="IPR001667">
    <property type="entry name" value="DDH_dom"/>
</dbReference>
<evidence type="ECO:0000256" key="2">
    <source>
        <dbReference type="ARBA" id="ARBA00019841"/>
    </source>
</evidence>
<keyword evidence="6" id="KW-0175">Coiled coil</keyword>
<dbReference type="InterPro" id="IPR004610">
    <property type="entry name" value="RecJ"/>
</dbReference>
<dbReference type="InterPro" id="IPR003156">
    <property type="entry name" value="DHHA1_dom"/>
</dbReference>